<feature type="domain" description="DUF7896" evidence="2">
    <location>
        <begin position="416"/>
        <end position="495"/>
    </location>
</feature>
<evidence type="ECO:0000313" key="4">
    <source>
        <dbReference type="Proteomes" id="UP000799750"/>
    </source>
</evidence>
<dbReference type="Proteomes" id="UP000799750">
    <property type="component" value="Unassembled WGS sequence"/>
</dbReference>
<feature type="region of interest" description="Disordered" evidence="1">
    <location>
        <begin position="502"/>
        <end position="530"/>
    </location>
</feature>
<dbReference type="OrthoDB" id="5377599at2759"/>
<feature type="compositionally biased region" description="Low complexity" evidence="1">
    <location>
        <begin position="304"/>
        <end position="316"/>
    </location>
</feature>
<keyword evidence="4" id="KW-1185">Reference proteome</keyword>
<dbReference type="Pfam" id="PF25438">
    <property type="entry name" value="DUF7896"/>
    <property type="match status" value="1"/>
</dbReference>
<dbReference type="AlphaFoldDB" id="A0A6A6R0B6"/>
<organism evidence="3 4">
    <name type="scientific">Lophium mytilinum</name>
    <dbReference type="NCBI Taxonomy" id="390894"/>
    <lineage>
        <taxon>Eukaryota</taxon>
        <taxon>Fungi</taxon>
        <taxon>Dikarya</taxon>
        <taxon>Ascomycota</taxon>
        <taxon>Pezizomycotina</taxon>
        <taxon>Dothideomycetes</taxon>
        <taxon>Pleosporomycetidae</taxon>
        <taxon>Mytilinidiales</taxon>
        <taxon>Mytilinidiaceae</taxon>
        <taxon>Lophium</taxon>
    </lineage>
</organism>
<accession>A0A6A6R0B6</accession>
<evidence type="ECO:0000313" key="3">
    <source>
        <dbReference type="EMBL" id="KAF2498161.1"/>
    </source>
</evidence>
<dbReference type="PANTHER" id="PTHR42031:SF1">
    <property type="entry name" value="KEY LIME PATHOGENICITY PROTEIN"/>
    <property type="match status" value="1"/>
</dbReference>
<dbReference type="PANTHER" id="PTHR42031">
    <property type="entry name" value="KEY LIME PATHOGENICITY PROTEIN"/>
    <property type="match status" value="1"/>
</dbReference>
<reference evidence="3" key="1">
    <citation type="journal article" date="2020" name="Stud. Mycol.">
        <title>101 Dothideomycetes genomes: a test case for predicting lifestyles and emergence of pathogens.</title>
        <authorList>
            <person name="Haridas S."/>
            <person name="Albert R."/>
            <person name="Binder M."/>
            <person name="Bloem J."/>
            <person name="Labutti K."/>
            <person name="Salamov A."/>
            <person name="Andreopoulos B."/>
            <person name="Baker S."/>
            <person name="Barry K."/>
            <person name="Bills G."/>
            <person name="Bluhm B."/>
            <person name="Cannon C."/>
            <person name="Castanera R."/>
            <person name="Culley D."/>
            <person name="Daum C."/>
            <person name="Ezra D."/>
            <person name="Gonzalez J."/>
            <person name="Henrissat B."/>
            <person name="Kuo A."/>
            <person name="Liang C."/>
            <person name="Lipzen A."/>
            <person name="Lutzoni F."/>
            <person name="Magnuson J."/>
            <person name="Mondo S."/>
            <person name="Nolan M."/>
            <person name="Ohm R."/>
            <person name="Pangilinan J."/>
            <person name="Park H.-J."/>
            <person name="Ramirez L."/>
            <person name="Alfaro M."/>
            <person name="Sun H."/>
            <person name="Tritt A."/>
            <person name="Yoshinaga Y."/>
            <person name="Zwiers L.-H."/>
            <person name="Turgeon B."/>
            <person name="Goodwin S."/>
            <person name="Spatafora J."/>
            <person name="Crous P."/>
            <person name="Grigoriev I."/>
        </authorList>
    </citation>
    <scope>NUCLEOTIDE SEQUENCE</scope>
    <source>
        <strain evidence="3">CBS 269.34</strain>
    </source>
</reference>
<feature type="region of interest" description="Disordered" evidence="1">
    <location>
        <begin position="45"/>
        <end position="70"/>
    </location>
</feature>
<gene>
    <name evidence="3" type="ORF">BU16DRAFT_615243</name>
</gene>
<feature type="region of interest" description="Disordered" evidence="1">
    <location>
        <begin position="456"/>
        <end position="485"/>
    </location>
</feature>
<evidence type="ECO:0000259" key="2">
    <source>
        <dbReference type="Pfam" id="PF25438"/>
    </source>
</evidence>
<dbReference type="EMBL" id="MU004185">
    <property type="protein sequence ID" value="KAF2498161.1"/>
    <property type="molecule type" value="Genomic_DNA"/>
</dbReference>
<feature type="compositionally biased region" description="Basic residues" evidence="1">
    <location>
        <begin position="456"/>
        <end position="467"/>
    </location>
</feature>
<evidence type="ECO:0000256" key="1">
    <source>
        <dbReference type="SAM" id="MobiDB-lite"/>
    </source>
</evidence>
<dbReference type="InterPro" id="IPR057218">
    <property type="entry name" value="DUF7896"/>
</dbReference>
<name>A0A6A6R0B6_9PEZI</name>
<proteinExistence type="predicted"/>
<protein>
    <recommendedName>
        <fullName evidence="2">DUF7896 domain-containing protein</fullName>
    </recommendedName>
</protein>
<feature type="region of interest" description="Disordered" evidence="1">
    <location>
        <begin position="287"/>
        <end position="367"/>
    </location>
</feature>
<feature type="compositionally biased region" description="Low complexity" evidence="1">
    <location>
        <begin position="341"/>
        <end position="355"/>
    </location>
</feature>
<feature type="compositionally biased region" description="Polar residues" evidence="1">
    <location>
        <begin position="514"/>
        <end position="530"/>
    </location>
</feature>
<sequence length="618" mass="68460">MESTLRRLLEQERQTVWNQHSHLPTHERQSLWEQRKAELSSLIAGDNVSSSPRPDARIPRTMSYHGSSSIRNSNLGVDTFNTMSRTEGLSVQSAPAAVSMSRSPSSFSANDDAFSFNDGYTISPSMSFSPNQANIQTINEINEYDPSDYVSTHFGTSTNSTQTPSISIKHDSIPSWGQSFDGSVSPCTSTGELTTASTLASDMSREASYCTLFGDVSLSRKNSQFSDSFSEEPVYSSPFDVKTISLSDTEPSSFLGPCDYTDRTTNPMSAPVFSTSQFPYSASARSSSFQQTSDLVEDMKRSTSIESNKSSTSSNSRHSRRRQEQLAHGSRPIAPKAIQKHSAASHSARHASSSAKMMRVQSQDGSSKDVAQITKAPYIRPQHPKVMCPHCREYPEGFRGEHELRRHTERAHAAVRKVWVTVDASPDKKFLANCKQCKAGKQYGAYYNVAAHLRRAHFHPRKRGRKGKHDEKRGGKGGGDDPPMETLKAHWIKEILVVATASDDSGSDDDNMQDQEQFGTSPSYSDANTTTQSYDVDASYAMSHSASQPIEYSQFAESDPTAFASTYANSFQQPQLNDFDSLQQDLNLDTNASLYPAFEFDAQQQYDMQYIPQPVPMM</sequence>